<proteinExistence type="predicted"/>
<protein>
    <submittedName>
        <fullName evidence="1">Transcriptional regulator</fullName>
    </submittedName>
</protein>
<reference evidence="1 2" key="1">
    <citation type="submission" date="2019-03" db="EMBL/GenBank/DDBJ databases">
        <title>Three New Species of Nocardioides, Nocardioides euryhalodurans sp. nov., Nocardioides seonyuensis sp. nov. and Nocardioides eburneoflavus sp. nov. Iolated from Soil.</title>
        <authorList>
            <person name="Roh S.G."/>
            <person name="Lee C."/>
            <person name="Kim M.-K."/>
            <person name="Kim S.B."/>
        </authorList>
    </citation>
    <scope>NUCLEOTIDE SEQUENCE [LARGE SCALE GENOMIC DNA]</scope>
    <source>
        <strain evidence="1 2">MMS17-SY207-3</strain>
    </source>
</reference>
<dbReference type="EMBL" id="CP038436">
    <property type="protein sequence ID" value="QBX54064.1"/>
    <property type="molecule type" value="Genomic_DNA"/>
</dbReference>
<accession>A0A4P7IAM7</accession>
<keyword evidence="2" id="KW-1185">Reference proteome</keyword>
<dbReference type="KEGG" id="nsn:EXE58_00285"/>
<evidence type="ECO:0000313" key="1">
    <source>
        <dbReference type="EMBL" id="QBX54064.1"/>
    </source>
</evidence>
<dbReference type="InterPro" id="IPR036390">
    <property type="entry name" value="WH_DNA-bd_sf"/>
</dbReference>
<evidence type="ECO:0000313" key="2">
    <source>
        <dbReference type="Proteomes" id="UP000294853"/>
    </source>
</evidence>
<dbReference type="InterPro" id="IPR036388">
    <property type="entry name" value="WH-like_DNA-bd_sf"/>
</dbReference>
<sequence>MAGFEEQAAGIGALADGVRRRLYDYVCAQDEPVGRDQAARALGLPRHQAKFHLDRLEETGLLSSDYLRLSGRTGPGAGRPAKVYRRAPEEIAVSLPPREYLLAGDLMARAISRSTATGDPVAEALAEVARDHGRQMADEASGSGTPIETAARVLAGHGYEPRAADGCVTMANCPFHMLMTEHTALVCGLNRDLLEGFCERVGGLGASLEPEPGRCCVVLRPD</sequence>
<dbReference type="AlphaFoldDB" id="A0A4P7IAM7"/>
<dbReference type="Proteomes" id="UP000294853">
    <property type="component" value="Chromosome"/>
</dbReference>
<organism evidence="1 2">
    <name type="scientific">Nocardioides seonyuensis</name>
    <dbReference type="NCBI Taxonomy" id="2518371"/>
    <lineage>
        <taxon>Bacteria</taxon>
        <taxon>Bacillati</taxon>
        <taxon>Actinomycetota</taxon>
        <taxon>Actinomycetes</taxon>
        <taxon>Propionibacteriales</taxon>
        <taxon>Nocardioidaceae</taxon>
        <taxon>Nocardioides</taxon>
    </lineage>
</organism>
<dbReference type="OrthoDB" id="3399802at2"/>
<gene>
    <name evidence="1" type="ORF">EXE58_00285</name>
</gene>
<name>A0A4P7IAM7_9ACTN</name>
<dbReference type="RefSeq" id="WP_135266039.1">
    <property type="nucleotide sequence ID" value="NZ_CP038436.1"/>
</dbReference>
<dbReference type="Gene3D" id="1.10.10.10">
    <property type="entry name" value="Winged helix-like DNA-binding domain superfamily/Winged helix DNA-binding domain"/>
    <property type="match status" value="1"/>
</dbReference>
<dbReference type="Pfam" id="PF12840">
    <property type="entry name" value="HTH_20"/>
    <property type="match status" value="1"/>
</dbReference>
<dbReference type="SUPFAM" id="SSF46785">
    <property type="entry name" value="Winged helix' DNA-binding domain"/>
    <property type="match status" value="1"/>
</dbReference>